<keyword evidence="3" id="KW-0645">Protease</keyword>
<dbReference type="STRING" id="1137138.A0A067N328"/>
<evidence type="ECO:0000256" key="2">
    <source>
        <dbReference type="ARBA" id="ARBA00022645"/>
    </source>
</evidence>
<protein>
    <submittedName>
        <fullName evidence="6">Uncharacterized protein</fullName>
    </submittedName>
</protein>
<evidence type="ECO:0000256" key="5">
    <source>
        <dbReference type="ARBA" id="ARBA00023180"/>
    </source>
</evidence>
<evidence type="ECO:0000256" key="3">
    <source>
        <dbReference type="ARBA" id="ARBA00022670"/>
    </source>
</evidence>
<sequence>MTLGYSLRSKRQTPYQTTNSAFSATEHFPNYGVPIKRTRWCEYHPESWNSKANIFFIDQPVGTGFSYAEYGGTAHLRRGQENGMFLSVFRCYPAHFLVEHVSVPRCIRWMRESCFDHFDALECDSAVTTCVAALQVGGPYVAAGWSIYDITQKCEDLEAMCFPFLINIQHFLNAPATRALLGADPAVVHVAALLERGVRVLIYAETYDWAGNERWALDMAWSGQAEFSNQALREWAVDGRAPYDKPRDSGDAAALVVRSRVP</sequence>
<dbReference type="EMBL" id="KL198014">
    <property type="protein sequence ID" value="KDQ22408.1"/>
    <property type="molecule type" value="Genomic_DNA"/>
</dbReference>
<evidence type="ECO:0000313" key="6">
    <source>
        <dbReference type="EMBL" id="KDQ22408.1"/>
    </source>
</evidence>
<evidence type="ECO:0000313" key="7">
    <source>
        <dbReference type="Proteomes" id="UP000027073"/>
    </source>
</evidence>
<keyword evidence="5" id="KW-0325">Glycoprotein</keyword>
<dbReference type="Pfam" id="PF00450">
    <property type="entry name" value="Peptidase_S10"/>
    <property type="match status" value="1"/>
</dbReference>
<dbReference type="InParanoid" id="A0A067N328"/>
<dbReference type="GO" id="GO:0006508">
    <property type="term" value="P:proteolysis"/>
    <property type="evidence" value="ECO:0007669"/>
    <property type="project" value="UniProtKB-KW"/>
</dbReference>
<evidence type="ECO:0000256" key="1">
    <source>
        <dbReference type="ARBA" id="ARBA00009431"/>
    </source>
</evidence>
<dbReference type="SUPFAM" id="SSF53474">
    <property type="entry name" value="alpha/beta-Hydrolases"/>
    <property type="match status" value="1"/>
</dbReference>
<name>A0A067N328_PLEO1</name>
<organism evidence="6 7">
    <name type="scientific">Pleurotus ostreatus (strain PC15)</name>
    <name type="common">Oyster mushroom</name>
    <dbReference type="NCBI Taxonomy" id="1137138"/>
    <lineage>
        <taxon>Eukaryota</taxon>
        <taxon>Fungi</taxon>
        <taxon>Dikarya</taxon>
        <taxon>Basidiomycota</taxon>
        <taxon>Agaricomycotina</taxon>
        <taxon>Agaricomycetes</taxon>
        <taxon>Agaricomycetidae</taxon>
        <taxon>Agaricales</taxon>
        <taxon>Pleurotineae</taxon>
        <taxon>Pleurotaceae</taxon>
        <taxon>Pleurotus</taxon>
    </lineage>
</organism>
<dbReference type="VEuPathDB" id="FungiDB:PLEOSDRAFT_1087048"/>
<accession>A0A067N328</accession>
<dbReference type="Gene3D" id="1.10.287.410">
    <property type="match status" value="1"/>
</dbReference>
<reference evidence="7" key="1">
    <citation type="journal article" date="2014" name="Proc. Natl. Acad. Sci. U.S.A.">
        <title>Extensive sampling of basidiomycete genomes demonstrates inadequacy of the white-rot/brown-rot paradigm for wood decay fungi.</title>
        <authorList>
            <person name="Riley R."/>
            <person name="Salamov A.A."/>
            <person name="Brown D.W."/>
            <person name="Nagy L.G."/>
            <person name="Floudas D."/>
            <person name="Held B.W."/>
            <person name="Levasseur A."/>
            <person name="Lombard V."/>
            <person name="Morin E."/>
            <person name="Otillar R."/>
            <person name="Lindquist E.A."/>
            <person name="Sun H."/>
            <person name="LaButti K.M."/>
            <person name="Schmutz J."/>
            <person name="Jabbour D."/>
            <person name="Luo H."/>
            <person name="Baker S.E."/>
            <person name="Pisabarro A.G."/>
            <person name="Walton J.D."/>
            <person name="Blanchette R.A."/>
            <person name="Henrissat B."/>
            <person name="Martin F."/>
            <person name="Cullen D."/>
            <person name="Hibbett D.S."/>
            <person name="Grigoriev I.V."/>
        </authorList>
    </citation>
    <scope>NUCLEOTIDE SEQUENCE [LARGE SCALE GENOMIC DNA]</scope>
    <source>
        <strain evidence="7">PC15</strain>
    </source>
</reference>
<dbReference type="Proteomes" id="UP000027073">
    <property type="component" value="Unassembled WGS sequence"/>
</dbReference>
<dbReference type="InterPro" id="IPR029058">
    <property type="entry name" value="AB_hydrolase_fold"/>
</dbReference>
<proteinExistence type="inferred from homology"/>
<gene>
    <name evidence="6" type="ORF">PLEOSDRAFT_1087048</name>
</gene>
<dbReference type="GO" id="GO:0004185">
    <property type="term" value="F:serine-type carboxypeptidase activity"/>
    <property type="evidence" value="ECO:0007669"/>
    <property type="project" value="InterPro"/>
</dbReference>
<dbReference type="HOGENOM" id="CLU_1062156_0_0_1"/>
<keyword evidence="4" id="KW-0378">Hydrolase</keyword>
<keyword evidence="2" id="KW-0121">Carboxypeptidase</keyword>
<dbReference type="InterPro" id="IPR001563">
    <property type="entry name" value="Peptidase_S10"/>
</dbReference>
<comment type="similarity">
    <text evidence="1">Belongs to the peptidase S10 family.</text>
</comment>
<dbReference type="Gene3D" id="3.40.50.1820">
    <property type="entry name" value="alpha/beta hydrolase"/>
    <property type="match status" value="3"/>
</dbReference>
<dbReference type="AlphaFoldDB" id="A0A067N328"/>
<evidence type="ECO:0000256" key="4">
    <source>
        <dbReference type="ARBA" id="ARBA00022801"/>
    </source>
</evidence>